<evidence type="ECO:0000256" key="3">
    <source>
        <dbReference type="ARBA" id="ARBA00023163"/>
    </source>
</evidence>
<dbReference type="Proteomes" id="UP001205906">
    <property type="component" value="Unassembled WGS sequence"/>
</dbReference>
<reference evidence="5 6" key="1">
    <citation type="submission" date="2022-06" db="EMBL/GenBank/DDBJ databases">
        <title>Mesorhizobium sp. strain RP14 Genome sequencing and assembly.</title>
        <authorList>
            <person name="Kim I."/>
        </authorList>
    </citation>
    <scope>NUCLEOTIDE SEQUENCE [LARGE SCALE GENOMIC DNA]</scope>
    <source>
        <strain evidence="6">RP14(2022)</strain>
    </source>
</reference>
<keyword evidence="6" id="KW-1185">Reference proteome</keyword>
<dbReference type="PROSITE" id="PS50995">
    <property type="entry name" value="HTH_MARR_2"/>
    <property type="match status" value="1"/>
</dbReference>
<dbReference type="PROSITE" id="PS01117">
    <property type="entry name" value="HTH_MARR_1"/>
    <property type="match status" value="1"/>
</dbReference>
<proteinExistence type="predicted"/>
<evidence type="ECO:0000256" key="1">
    <source>
        <dbReference type="ARBA" id="ARBA00023015"/>
    </source>
</evidence>
<dbReference type="PANTHER" id="PTHR33164:SF64">
    <property type="entry name" value="TRANSCRIPTIONAL REGULATOR SLYA"/>
    <property type="match status" value="1"/>
</dbReference>
<gene>
    <name evidence="5" type="ORF">NGM99_05090</name>
</gene>
<keyword evidence="2" id="KW-0238">DNA-binding</keyword>
<comment type="caution">
    <text evidence="5">The sequence shown here is derived from an EMBL/GenBank/DDBJ whole genome shotgun (WGS) entry which is preliminary data.</text>
</comment>
<dbReference type="Gene3D" id="1.10.10.10">
    <property type="entry name" value="Winged helix-like DNA-binding domain superfamily/Winged helix DNA-binding domain"/>
    <property type="match status" value="1"/>
</dbReference>
<dbReference type="Pfam" id="PF12802">
    <property type="entry name" value="MarR_2"/>
    <property type="match status" value="1"/>
</dbReference>
<name>A0ABT1C3T0_9HYPH</name>
<evidence type="ECO:0000313" key="5">
    <source>
        <dbReference type="EMBL" id="MCO6049163.1"/>
    </source>
</evidence>
<dbReference type="SUPFAM" id="SSF46785">
    <property type="entry name" value="Winged helix' DNA-binding domain"/>
    <property type="match status" value="1"/>
</dbReference>
<feature type="domain" description="HTH marR-type" evidence="4">
    <location>
        <begin position="7"/>
        <end position="139"/>
    </location>
</feature>
<accession>A0ABT1C3T0</accession>
<dbReference type="PANTHER" id="PTHR33164">
    <property type="entry name" value="TRANSCRIPTIONAL REGULATOR, MARR FAMILY"/>
    <property type="match status" value="1"/>
</dbReference>
<dbReference type="InterPro" id="IPR036390">
    <property type="entry name" value="WH_DNA-bd_sf"/>
</dbReference>
<dbReference type="InterPro" id="IPR039422">
    <property type="entry name" value="MarR/SlyA-like"/>
</dbReference>
<evidence type="ECO:0000256" key="2">
    <source>
        <dbReference type="ARBA" id="ARBA00023125"/>
    </source>
</evidence>
<dbReference type="PRINTS" id="PR00598">
    <property type="entry name" value="HTHMARR"/>
</dbReference>
<dbReference type="RefSeq" id="WP_252816634.1">
    <property type="nucleotide sequence ID" value="NZ_JAMXQS010000002.1"/>
</dbReference>
<dbReference type="InterPro" id="IPR023187">
    <property type="entry name" value="Tscrpt_reg_MarR-type_CS"/>
</dbReference>
<dbReference type="EMBL" id="JAMXQS010000002">
    <property type="protein sequence ID" value="MCO6049163.1"/>
    <property type="molecule type" value="Genomic_DNA"/>
</dbReference>
<evidence type="ECO:0000313" key="6">
    <source>
        <dbReference type="Proteomes" id="UP001205906"/>
    </source>
</evidence>
<keyword evidence="1" id="KW-0805">Transcription regulation</keyword>
<dbReference type="InterPro" id="IPR000835">
    <property type="entry name" value="HTH_MarR-typ"/>
</dbReference>
<evidence type="ECO:0000259" key="4">
    <source>
        <dbReference type="PROSITE" id="PS50995"/>
    </source>
</evidence>
<sequence length="145" mass="16031">MDAVPTSAAFVDELVRINRKMRNMFDDRARAQGLTLPRARLLLHLARHGAATQSELAQALEIEQPTMVKLVDGLEAKGLVKRCTVEGDRRAKRIELTDAAQEGASNILDFVSELREQVLEGVDEADLLTATRVLKRISRNMGVPA</sequence>
<keyword evidence="3" id="KW-0804">Transcription</keyword>
<dbReference type="InterPro" id="IPR036388">
    <property type="entry name" value="WH-like_DNA-bd_sf"/>
</dbReference>
<organism evidence="5 6">
    <name type="scientific">Mesorhizobium liriopis</name>
    <dbReference type="NCBI Taxonomy" id="2953882"/>
    <lineage>
        <taxon>Bacteria</taxon>
        <taxon>Pseudomonadati</taxon>
        <taxon>Pseudomonadota</taxon>
        <taxon>Alphaproteobacteria</taxon>
        <taxon>Hyphomicrobiales</taxon>
        <taxon>Phyllobacteriaceae</taxon>
        <taxon>Mesorhizobium</taxon>
    </lineage>
</organism>
<protein>
    <submittedName>
        <fullName evidence="5">MarR family transcriptional regulator</fullName>
    </submittedName>
</protein>
<dbReference type="SMART" id="SM00347">
    <property type="entry name" value="HTH_MARR"/>
    <property type="match status" value="1"/>
</dbReference>